<feature type="transmembrane region" description="Helical" evidence="1">
    <location>
        <begin position="160"/>
        <end position="183"/>
    </location>
</feature>
<name>A0A914H308_GLORO</name>
<keyword evidence="1" id="KW-0472">Membrane</keyword>
<feature type="transmembrane region" description="Helical" evidence="1">
    <location>
        <begin position="120"/>
        <end position="140"/>
    </location>
</feature>
<sequence length="322" mass="35451">MPCPSKCPSDALVRLFLLFDSAVHCALGAFLFFSPGTCAEFILKRPSSDGVHWHLLRCVGGQLLASAVLSWRCASPQRPPEVRSSCLALRLLGSILFAFLFLHIRAVHPELMSTLLSRQIIWFCFAMIALCVVLIIASGWPIGSDGSGDNFHAANRWGNLLYQVDTIAAISIGMAWVMAPHWLLHRQVRVPMDESHAFCGNLMGVVFIASHVISAHAVHWPTQSDRAMAAETRALLCLFILSAQFWSQIAYGQHWSDKHWVGISLFSTWTVVSIFYRIYLWASGLDQQRATEKAVSCGRGESAAGAAAAMANGLKQQQKKVA</sequence>
<evidence type="ECO:0000313" key="2">
    <source>
        <dbReference type="Proteomes" id="UP000887572"/>
    </source>
</evidence>
<dbReference type="WBParaSite" id="Gr19_v10_g13399.t1">
    <property type="protein sequence ID" value="Gr19_v10_g13399.t1"/>
    <property type="gene ID" value="Gr19_v10_g13399"/>
</dbReference>
<dbReference type="AlphaFoldDB" id="A0A914H308"/>
<feature type="transmembrane region" description="Helical" evidence="1">
    <location>
        <begin position="12"/>
        <end position="33"/>
    </location>
</feature>
<protein>
    <submittedName>
        <fullName evidence="3">Uncharacterized protein</fullName>
    </submittedName>
</protein>
<keyword evidence="1" id="KW-0812">Transmembrane</keyword>
<feature type="transmembrane region" description="Helical" evidence="1">
    <location>
        <begin position="86"/>
        <end position="108"/>
    </location>
</feature>
<accession>A0A914H308</accession>
<proteinExistence type="predicted"/>
<evidence type="ECO:0000256" key="1">
    <source>
        <dbReference type="SAM" id="Phobius"/>
    </source>
</evidence>
<evidence type="ECO:0000313" key="3">
    <source>
        <dbReference type="WBParaSite" id="Gr19_v10_g13399.t1"/>
    </source>
</evidence>
<dbReference type="Proteomes" id="UP000887572">
    <property type="component" value="Unplaced"/>
</dbReference>
<keyword evidence="2" id="KW-1185">Reference proteome</keyword>
<reference evidence="3" key="1">
    <citation type="submission" date="2022-11" db="UniProtKB">
        <authorList>
            <consortium name="WormBaseParasite"/>
        </authorList>
    </citation>
    <scope>IDENTIFICATION</scope>
</reference>
<keyword evidence="1" id="KW-1133">Transmembrane helix</keyword>
<organism evidence="2 3">
    <name type="scientific">Globodera rostochiensis</name>
    <name type="common">Golden nematode worm</name>
    <name type="synonym">Heterodera rostochiensis</name>
    <dbReference type="NCBI Taxonomy" id="31243"/>
    <lineage>
        <taxon>Eukaryota</taxon>
        <taxon>Metazoa</taxon>
        <taxon>Ecdysozoa</taxon>
        <taxon>Nematoda</taxon>
        <taxon>Chromadorea</taxon>
        <taxon>Rhabditida</taxon>
        <taxon>Tylenchina</taxon>
        <taxon>Tylenchomorpha</taxon>
        <taxon>Tylenchoidea</taxon>
        <taxon>Heteroderidae</taxon>
        <taxon>Heteroderinae</taxon>
        <taxon>Globodera</taxon>
    </lineage>
</organism>
<feature type="transmembrane region" description="Helical" evidence="1">
    <location>
        <begin position="195"/>
        <end position="213"/>
    </location>
</feature>
<feature type="transmembrane region" description="Helical" evidence="1">
    <location>
        <begin position="259"/>
        <end position="279"/>
    </location>
</feature>